<evidence type="ECO:0000256" key="4">
    <source>
        <dbReference type="PROSITE-ProRule" id="PRU00236"/>
    </source>
</evidence>
<evidence type="ECO:0000313" key="7">
    <source>
        <dbReference type="EMBL" id="NYI68525.1"/>
    </source>
</evidence>
<dbReference type="EC" id="2.3.1.286" evidence="1"/>
<dbReference type="Pfam" id="PF02146">
    <property type="entry name" value="SIR2"/>
    <property type="match status" value="1"/>
</dbReference>
<accession>A0A7Z0III5</accession>
<name>A0A7Z0III5_9MICO</name>
<dbReference type="PROSITE" id="PS50305">
    <property type="entry name" value="SIRTUIN"/>
    <property type="match status" value="1"/>
</dbReference>
<dbReference type="Gene3D" id="3.40.50.1220">
    <property type="entry name" value="TPP-binding domain"/>
    <property type="match status" value="1"/>
</dbReference>
<dbReference type="InterPro" id="IPR026591">
    <property type="entry name" value="Sirtuin_cat_small_dom_sf"/>
</dbReference>
<dbReference type="Proteomes" id="UP000539111">
    <property type="component" value="Unassembled WGS sequence"/>
</dbReference>
<protein>
    <recommendedName>
        <fullName evidence="1">protein acetyllysine N-acetyltransferase</fullName>
        <ecNumber evidence="1">2.3.1.286</ecNumber>
    </recommendedName>
</protein>
<dbReference type="AlphaFoldDB" id="A0A7Z0III5"/>
<dbReference type="RefSeq" id="WP_237248805.1">
    <property type="nucleotide sequence ID" value="NZ_JACBZP010000001.1"/>
</dbReference>
<dbReference type="InterPro" id="IPR050134">
    <property type="entry name" value="NAD-dep_sirtuin_deacylases"/>
</dbReference>
<reference evidence="7 8" key="1">
    <citation type="submission" date="2020-07" db="EMBL/GenBank/DDBJ databases">
        <title>Sequencing the genomes of 1000 actinobacteria strains.</title>
        <authorList>
            <person name="Klenk H.-P."/>
        </authorList>
    </citation>
    <scope>NUCLEOTIDE SEQUENCE [LARGE SCALE GENOMIC DNA]</scope>
    <source>
        <strain evidence="7 8">DSM 26341</strain>
    </source>
</reference>
<keyword evidence="8" id="KW-1185">Reference proteome</keyword>
<dbReference type="InterPro" id="IPR003000">
    <property type="entry name" value="Sirtuin"/>
</dbReference>
<feature type="region of interest" description="Disordered" evidence="5">
    <location>
        <begin position="50"/>
        <end position="73"/>
    </location>
</feature>
<sequence length="296" mass="31742">MPEGTESGRAAPRASARRKPAPRHRVPDDGEIRAASELLTAPIFTLTGAGMSTDSGIPDYRGPGSPPRNPMTYQQFTASESARARYWARSFVGWSRFDKATPNAGHFAVAAMAHRLTGVVTQNVDGLHEEAGSTNVVDLHGRLDRVVCLECGTTFDRDLVQQWLAEANPHYADRLPQLLADIDSAPDGDAELDNSDDFHLVPCPVSGGVLKPDVVFFGESVPRDRVDAAYAQLARSASVLVLGSSLAVMSGLRFVIDARKRGLPVVVVNDGPTRAGDRADLHLDAGVAEFLSRFAA</sequence>
<dbReference type="PANTHER" id="PTHR11085:SF10">
    <property type="entry name" value="NAD-DEPENDENT PROTEIN DEACYLASE SIRTUIN-5, MITOCHONDRIAL-RELATED"/>
    <property type="match status" value="1"/>
</dbReference>
<evidence type="ECO:0000256" key="1">
    <source>
        <dbReference type="ARBA" id="ARBA00012928"/>
    </source>
</evidence>
<feature type="region of interest" description="Disordered" evidence="5">
    <location>
        <begin position="1"/>
        <end position="30"/>
    </location>
</feature>
<dbReference type="PANTHER" id="PTHR11085">
    <property type="entry name" value="NAD-DEPENDENT PROTEIN DEACYLASE SIRTUIN-5, MITOCHONDRIAL-RELATED"/>
    <property type="match status" value="1"/>
</dbReference>
<evidence type="ECO:0000313" key="8">
    <source>
        <dbReference type="Proteomes" id="UP000539111"/>
    </source>
</evidence>
<feature type="compositionally biased region" description="Basic residues" evidence="5">
    <location>
        <begin position="15"/>
        <end position="24"/>
    </location>
</feature>
<dbReference type="InterPro" id="IPR029035">
    <property type="entry name" value="DHS-like_NAD/FAD-binding_dom"/>
</dbReference>
<feature type="domain" description="Deacetylase sirtuin-type" evidence="6">
    <location>
        <begin position="22"/>
        <end position="296"/>
    </location>
</feature>
<dbReference type="InterPro" id="IPR026590">
    <property type="entry name" value="Ssirtuin_cat_dom"/>
</dbReference>
<organism evidence="7 8">
    <name type="scientific">Spelaeicoccus albus</name>
    <dbReference type="NCBI Taxonomy" id="1280376"/>
    <lineage>
        <taxon>Bacteria</taxon>
        <taxon>Bacillati</taxon>
        <taxon>Actinomycetota</taxon>
        <taxon>Actinomycetes</taxon>
        <taxon>Micrococcales</taxon>
        <taxon>Brevibacteriaceae</taxon>
        <taxon>Spelaeicoccus</taxon>
    </lineage>
</organism>
<comment type="caution">
    <text evidence="4">Lacks conserved residue(s) required for the propagation of feature annotation.</text>
</comment>
<keyword evidence="3" id="KW-0520">NAD</keyword>
<dbReference type="SUPFAM" id="SSF52467">
    <property type="entry name" value="DHS-like NAD/FAD-binding domain"/>
    <property type="match status" value="1"/>
</dbReference>
<evidence type="ECO:0000259" key="6">
    <source>
        <dbReference type="PROSITE" id="PS50305"/>
    </source>
</evidence>
<dbReference type="Gene3D" id="3.30.1600.10">
    <property type="entry name" value="SIR2/SIRT2 'Small Domain"/>
    <property type="match status" value="1"/>
</dbReference>
<dbReference type="GO" id="GO:0070403">
    <property type="term" value="F:NAD+ binding"/>
    <property type="evidence" value="ECO:0007669"/>
    <property type="project" value="InterPro"/>
</dbReference>
<keyword evidence="2" id="KW-0808">Transferase</keyword>
<evidence type="ECO:0000256" key="5">
    <source>
        <dbReference type="SAM" id="MobiDB-lite"/>
    </source>
</evidence>
<evidence type="ECO:0000256" key="3">
    <source>
        <dbReference type="ARBA" id="ARBA00023027"/>
    </source>
</evidence>
<dbReference type="EMBL" id="JACBZP010000001">
    <property type="protein sequence ID" value="NYI68525.1"/>
    <property type="molecule type" value="Genomic_DNA"/>
</dbReference>
<comment type="caution">
    <text evidence="7">The sequence shown here is derived from an EMBL/GenBank/DDBJ whole genome shotgun (WGS) entry which is preliminary data.</text>
</comment>
<evidence type="ECO:0000256" key="2">
    <source>
        <dbReference type="ARBA" id="ARBA00022679"/>
    </source>
</evidence>
<gene>
    <name evidence="7" type="ORF">BJY26_002831</name>
</gene>
<dbReference type="GO" id="GO:0017136">
    <property type="term" value="F:histone deacetylase activity, NAD-dependent"/>
    <property type="evidence" value="ECO:0007669"/>
    <property type="project" value="TreeGrafter"/>
</dbReference>
<proteinExistence type="predicted"/>